<dbReference type="SMART" id="SM00248">
    <property type="entry name" value="ANK"/>
    <property type="match status" value="3"/>
</dbReference>
<organism evidence="4 5">
    <name type="scientific">Blastopirellula marina</name>
    <dbReference type="NCBI Taxonomy" id="124"/>
    <lineage>
        <taxon>Bacteria</taxon>
        <taxon>Pseudomonadati</taxon>
        <taxon>Planctomycetota</taxon>
        <taxon>Planctomycetia</taxon>
        <taxon>Pirellulales</taxon>
        <taxon>Pirellulaceae</taxon>
        <taxon>Blastopirellula</taxon>
    </lineage>
</organism>
<comment type="caution">
    <text evidence="4">The sequence shown here is derived from an EMBL/GenBank/DDBJ whole genome shotgun (WGS) entry which is preliminary data.</text>
</comment>
<dbReference type="PANTHER" id="PTHR24201">
    <property type="entry name" value="ANK_REP_REGION DOMAIN-CONTAINING PROTEIN"/>
    <property type="match status" value="1"/>
</dbReference>
<keyword evidence="1" id="KW-0677">Repeat</keyword>
<evidence type="ECO:0000256" key="1">
    <source>
        <dbReference type="ARBA" id="ARBA00022737"/>
    </source>
</evidence>
<dbReference type="Pfam" id="PF00023">
    <property type="entry name" value="Ank"/>
    <property type="match status" value="1"/>
</dbReference>
<dbReference type="AlphaFoldDB" id="A0A2S8GQN0"/>
<dbReference type="PROSITE" id="PS50297">
    <property type="entry name" value="ANK_REP_REGION"/>
    <property type="match status" value="3"/>
</dbReference>
<dbReference type="Pfam" id="PF12796">
    <property type="entry name" value="Ank_2"/>
    <property type="match status" value="1"/>
</dbReference>
<dbReference type="PRINTS" id="PR01415">
    <property type="entry name" value="ANKYRIN"/>
</dbReference>
<dbReference type="SUPFAM" id="SSF48403">
    <property type="entry name" value="Ankyrin repeat"/>
    <property type="match status" value="1"/>
</dbReference>
<name>A0A2S8GQN0_9BACT</name>
<protein>
    <submittedName>
        <fullName evidence="4">Uncharacterized protein</fullName>
    </submittedName>
</protein>
<feature type="repeat" description="ANK" evidence="3">
    <location>
        <begin position="143"/>
        <end position="175"/>
    </location>
</feature>
<dbReference type="Proteomes" id="UP000237819">
    <property type="component" value="Unassembled WGS sequence"/>
</dbReference>
<sequence length="233" mass="25741">MNYHCPLCETLGVVPDEARGHEVLCLKCRRSFFIPDRSIEERMRLGILFAARRNDGDVIRDFANQQADLDLQSPKDGHTPLHIASLHGKLHALKELLAGGAKLDIRASRTEQTPLIYAAREGHAEAVQMLIARGANVNARDPDGCGALHWAARKGYLDVAKALVKGGADIQLNNVNGLRPIQFAVAYHKPELRDYLVAAERAAGFMKRQISKNDKNETMNRVLFGLGSKKKNG</sequence>
<dbReference type="EMBL" id="PUHZ01000008">
    <property type="protein sequence ID" value="PQO46736.1"/>
    <property type="molecule type" value="Genomic_DNA"/>
</dbReference>
<dbReference type="PROSITE" id="PS50088">
    <property type="entry name" value="ANK_REPEAT"/>
    <property type="match status" value="3"/>
</dbReference>
<dbReference type="Gene3D" id="1.25.40.20">
    <property type="entry name" value="Ankyrin repeat-containing domain"/>
    <property type="match status" value="1"/>
</dbReference>
<dbReference type="OrthoDB" id="260067at2"/>
<evidence type="ECO:0000256" key="2">
    <source>
        <dbReference type="ARBA" id="ARBA00023043"/>
    </source>
</evidence>
<evidence type="ECO:0000256" key="3">
    <source>
        <dbReference type="PROSITE-ProRule" id="PRU00023"/>
    </source>
</evidence>
<dbReference type="InterPro" id="IPR002110">
    <property type="entry name" value="Ankyrin_rpt"/>
</dbReference>
<dbReference type="RefSeq" id="WP_146119016.1">
    <property type="nucleotide sequence ID" value="NZ_PUHZ01000008.1"/>
</dbReference>
<evidence type="ECO:0000313" key="4">
    <source>
        <dbReference type="EMBL" id="PQO46736.1"/>
    </source>
</evidence>
<proteinExistence type="predicted"/>
<gene>
    <name evidence="4" type="ORF">C5Y93_07840</name>
</gene>
<reference evidence="4 5" key="1">
    <citation type="submission" date="2018-02" db="EMBL/GenBank/DDBJ databases">
        <title>Comparative genomes isolates from brazilian mangrove.</title>
        <authorList>
            <person name="Araujo J.E."/>
            <person name="Taketani R.G."/>
            <person name="Silva M.C.P."/>
            <person name="Loureco M.V."/>
            <person name="Andreote F.D."/>
        </authorList>
    </citation>
    <scope>NUCLEOTIDE SEQUENCE [LARGE SCALE GENOMIC DNA]</scope>
    <source>
        <strain evidence="4 5">Nap-Phe MGV</strain>
    </source>
</reference>
<feature type="repeat" description="ANK" evidence="3">
    <location>
        <begin position="76"/>
        <end position="108"/>
    </location>
</feature>
<dbReference type="PANTHER" id="PTHR24201:SF2">
    <property type="entry name" value="ANKYRIN REPEAT DOMAIN-CONTAINING PROTEIN 42"/>
    <property type="match status" value="1"/>
</dbReference>
<evidence type="ECO:0000313" key="5">
    <source>
        <dbReference type="Proteomes" id="UP000237819"/>
    </source>
</evidence>
<dbReference type="InterPro" id="IPR036770">
    <property type="entry name" value="Ankyrin_rpt-contain_sf"/>
</dbReference>
<dbReference type="InterPro" id="IPR050776">
    <property type="entry name" value="Ank_Repeat/CDKN_Inhibitor"/>
</dbReference>
<accession>A0A2S8GQN0</accession>
<feature type="repeat" description="ANK" evidence="3">
    <location>
        <begin position="110"/>
        <end position="142"/>
    </location>
</feature>
<keyword evidence="2 3" id="KW-0040">ANK repeat</keyword>